<gene>
    <name evidence="2" type="ORF">AQUCO_00500406v1</name>
</gene>
<evidence type="ECO:0000313" key="2">
    <source>
        <dbReference type="EMBL" id="PIA58450.1"/>
    </source>
</evidence>
<reference evidence="2 3" key="1">
    <citation type="submission" date="2017-09" db="EMBL/GenBank/DDBJ databases">
        <title>WGS assembly of Aquilegia coerulea Goldsmith.</title>
        <authorList>
            <person name="Hodges S."/>
            <person name="Kramer E."/>
            <person name="Nordborg M."/>
            <person name="Tomkins J."/>
            <person name="Borevitz J."/>
            <person name="Derieg N."/>
            <person name="Yan J."/>
            <person name="Mihaltcheva S."/>
            <person name="Hayes R.D."/>
            <person name="Rokhsar D."/>
        </authorList>
    </citation>
    <scope>NUCLEOTIDE SEQUENCE [LARGE SCALE GENOMIC DNA]</scope>
    <source>
        <strain evidence="3">cv. Goldsmith</strain>
    </source>
</reference>
<dbReference type="Pfam" id="PF02458">
    <property type="entry name" value="Transferase"/>
    <property type="match status" value="1"/>
</dbReference>
<dbReference type="GO" id="GO:0016747">
    <property type="term" value="F:acyltransferase activity, transferring groups other than amino-acyl groups"/>
    <property type="evidence" value="ECO:0007669"/>
    <property type="project" value="TreeGrafter"/>
</dbReference>
<accession>A0A2G5ERU2</accession>
<dbReference type="OrthoDB" id="671439at2759"/>
<dbReference type="EMBL" id="KZ305022">
    <property type="protein sequence ID" value="PIA58450.1"/>
    <property type="molecule type" value="Genomic_DNA"/>
</dbReference>
<proteinExistence type="inferred from homology"/>
<name>A0A2G5ERU2_AQUCA</name>
<dbReference type="STRING" id="218851.A0A2G5ERU2"/>
<evidence type="ECO:0000313" key="3">
    <source>
        <dbReference type="Proteomes" id="UP000230069"/>
    </source>
</evidence>
<comment type="similarity">
    <text evidence="1">Belongs to the plant acyltransferase family.</text>
</comment>
<keyword evidence="3" id="KW-1185">Reference proteome</keyword>
<dbReference type="Proteomes" id="UP000230069">
    <property type="component" value="Unassembled WGS sequence"/>
</dbReference>
<evidence type="ECO:0000256" key="1">
    <source>
        <dbReference type="ARBA" id="ARBA00009861"/>
    </source>
</evidence>
<dbReference type="InParanoid" id="A0A2G5ERU2"/>
<dbReference type="InterPro" id="IPR023213">
    <property type="entry name" value="CAT-like_dom_sf"/>
</dbReference>
<dbReference type="PANTHER" id="PTHR31642">
    <property type="entry name" value="TRICHOTHECENE 3-O-ACETYLTRANSFERASE"/>
    <property type="match status" value="1"/>
</dbReference>
<dbReference type="Gene3D" id="3.30.559.10">
    <property type="entry name" value="Chloramphenicol acetyltransferase-like domain"/>
    <property type="match status" value="1"/>
</dbReference>
<dbReference type="PANTHER" id="PTHR31642:SF189">
    <property type="entry name" value="ACYLTRANSFERASE GLAUCE"/>
    <property type="match status" value="1"/>
</dbReference>
<protein>
    <submittedName>
        <fullName evidence="2">Uncharacterized protein</fullName>
    </submittedName>
</protein>
<organism evidence="2 3">
    <name type="scientific">Aquilegia coerulea</name>
    <name type="common">Rocky mountain columbine</name>
    <dbReference type="NCBI Taxonomy" id="218851"/>
    <lineage>
        <taxon>Eukaryota</taxon>
        <taxon>Viridiplantae</taxon>
        <taxon>Streptophyta</taxon>
        <taxon>Embryophyta</taxon>
        <taxon>Tracheophyta</taxon>
        <taxon>Spermatophyta</taxon>
        <taxon>Magnoliopsida</taxon>
        <taxon>Ranunculales</taxon>
        <taxon>Ranunculaceae</taxon>
        <taxon>Thalictroideae</taxon>
        <taxon>Aquilegia</taxon>
    </lineage>
</organism>
<dbReference type="InterPro" id="IPR050317">
    <property type="entry name" value="Plant_Fungal_Acyltransferase"/>
</dbReference>
<dbReference type="AlphaFoldDB" id="A0A2G5ERU2"/>
<sequence>MKETDRKTMFLSNMDQILNFPIGSIFFFSNHPDFPIETVVEMLETAYKKILMTYDYVAGRLKSDQEGRPGIDCNSAGAGFVVASSDLSLEELGDLTSSNLEYQKLAITHFEGSHVNDQPLLNLQITSFKCGAFSLGFSFNHMIFDGIGYKIFLEKLASLARNQPLCLSPLSNRQLLSARSPPQPTFSHPELFRLKIFPHKIIPTNGLFDWTQEMRENFM</sequence>